<dbReference type="InterPro" id="IPR003593">
    <property type="entry name" value="AAA+_ATPase"/>
</dbReference>
<feature type="domain" description="ABC transporter" evidence="6">
    <location>
        <begin position="4"/>
        <end position="234"/>
    </location>
</feature>
<dbReference type="PROSITE" id="PS50893">
    <property type="entry name" value="ABC_TRANSPORTER_2"/>
    <property type="match status" value="1"/>
</dbReference>
<evidence type="ECO:0000256" key="4">
    <source>
        <dbReference type="ARBA" id="ARBA00022741"/>
    </source>
</evidence>
<name>A0A9X1D6G9_9HYPH</name>
<comment type="caution">
    <text evidence="7">The sequence shown here is derived from an EMBL/GenBank/DDBJ whole genome shotgun (WGS) entry which is preliminary data.</text>
</comment>
<dbReference type="InterPro" id="IPR050093">
    <property type="entry name" value="ABC_SmlMolc_Importer"/>
</dbReference>
<keyword evidence="8" id="KW-1185">Reference proteome</keyword>
<dbReference type="InterPro" id="IPR008995">
    <property type="entry name" value="Mo/tungstate-bd_C_term_dom"/>
</dbReference>
<evidence type="ECO:0000256" key="5">
    <source>
        <dbReference type="ARBA" id="ARBA00022840"/>
    </source>
</evidence>
<keyword evidence="4" id="KW-0547">Nucleotide-binding</keyword>
<reference evidence="7" key="1">
    <citation type="journal article" date="2021" name="Microorganisms">
        <title>Phylogenomic Reconstruction and Metabolic Potential of the Genus Aminobacter.</title>
        <authorList>
            <person name="Artuso I."/>
            <person name="Turrini P."/>
            <person name="Pirolo M."/>
            <person name="Lugli G.A."/>
            <person name="Ventura M."/>
            <person name="Visca P."/>
        </authorList>
    </citation>
    <scope>NUCLEOTIDE SEQUENCE</scope>
    <source>
        <strain evidence="7">LMG 26462</strain>
    </source>
</reference>
<dbReference type="GO" id="GO:0043190">
    <property type="term" value="C:ATP-binding cassette (ABC) transporter complex"/>
    <property type="evidence" value="ECO:0007669"/>
    <property type="project" value="InterPro"/>
</dbReference>
<dbReference type="Gene3D" id="3.40.50.300">
    <property type="entry name" value="P-loop containing nucleotide triphosphate hydrolases"/>
    <property type="match status" value="1"/>
</dbReference>
<dbReference type="PANTHER" id="PTHR42781">
    <property type="entry name" value="SPERMIDINE/PUTRESCINE IMPORT ATP-BINDING PROTEIN POTA"/>
    <property type="match status" value="1"/>
</dbReference>
<dbReference type="SUPFAM" id="SSF52540">
    <property type="entry name" value="P-loop containing nucleoside triphosphate hydrolases"/>
    <property type="match status" value="1"/>
</dbReference>
<protein>
    <submittedName>
        <fullName evidence="7">ABC transporter ATP-binding protein</fullName>
    </submittedName>
</protein>
<dbReference type="InterPro" id="IPR017871">
    <property type="entry name" value="ABC_transporter-like_CS"/>
</dbReference>
<comment type="similarity">
    <text evidence="2">Belongs to the ABC transporter superfamily.</text>
</comment>
<dbReference type="InterPro" id="IPR027417">
    <property type="entry name" value="P-loop_NTPase"/>
</dbReference>
<evidence type="ECO:0000313" key="8">
    <source>
        <dbReference type="Proteomes" id="UP001138921"/>
    </source>
</evidence>
<dbReference type="EMBL" id="JAFLWW010000004">
    <property type="protein sequence ID" value="MBT1156784.1"/>
    <property type="molecule type" value="Genomic_DNA"/>
</dbReference>
<keyword evidence="3" id="KW-0813">Transport</keyword>
<dbReference type="Proteomes" id="UP001138921">
    <property type="component" value="Unassembled WGS sequence"/>
</dbReference>
<comment type="subcellular location">
    <subcellularLocation>
        <location evidence="1">Cell inner membrane</location>
        <topology evidence="1">Peripheral membrane protein</topology>
    </subcellularLocation>
</comment>
<organism evidence="7 8">
    <name type="scientific">Aminobacter anthyllidis</name>
    <dbReference type="NCBI Taxonomy" id="1035067"/>
    <lineage>
        <taxon>Bacteria</taxon>
        <taxon>Pseudomonadati</taxon>
        <taxon>Pseudomonadota</taxon>
        <taxon>Alphaproteobacteria</taxon>
        <taxon>Hyphomicrobiales</taxon>
        <taxon>Phyllobacteriaceae</taxon>
        <taxon>Aminobacter</taxon>
    </lineage>
</organism>
<dbReference type="FunFam" id="3.40.50.300:FF:000042">
    <property type="entry name" value="Maltose/maltodextrin ABC transporter, ATP-binding protein"/>
    <property type="match status" value="1"/>
</dbReference>
<dbReference type="Pfam" id="PF00005">
    <property type="entry name" value="ABC_tran"/>
    <property type="match status" value="1"/>
</dbReference>
<evidence type="ECO:0000256" key="3">
    <source>
        <dbReference type="ARBA" id="ARBA00022448"/>
    </source>
</evidence>
<accession>A0A9X1D6G9</accession>
<dbReference type="AlphaFoldDB" id="A0A9X1D6G9"/>
<sequence>MTALTIDRINKRYGNLHILKDISIPIGQGEFVSLLGPSGCGKTTTLRCIAGFEQPDSGRILFGDRDVTRALPEQRDIGMVFQSYALFPHMTVAENLSFGLEVRKVSVPNRQRRIADVLAMVRLEGYDKRYPRELSGGQQQRVALARALVIEPSVLLLDEPLANLDATLRDEMRFFIRDLQQRVGITSIYVTHDQAEAMVMSDKIVVMSAGTISQFGSPREIYERPTSQSVAGFIGRSNTISGKIAEALGQDSYKVDTPCGSLGTTGPAGLAKGTDVRIMIRPENIRTLRHEAGTGHQQGAGEAGHGENALAGAVINSIYQGSANQLAVKLGSGDRIVVDVGGRNPLDVGEQVTLRFAARDTWLLAS</sequence>
<dbReference type="GO" id="GO:0005524">
    <property type="term" value="F:ATP binding"/>
    <property type="evidence" value="ECO:0007669"/>
    <property type="project" value="UniProtKB-KW"/>
</dbReference>
<dbReference type="InterPro" id="IPR013611">
    <property type="entry name" value="Transp-assoc_OB_typ2"/>
</dbReference>
<dbReference type="InterPro" id="IPR003439">
    <property type="entry name" value="ABC_transporter-like_ATP-bd"/>
</dbReference>
<proteinExistence type="inferred from homology"/>
<dbReference type="RefSeq" id="WP_214390481.1">
    <property type="nucleotide sequence ID" value="NZ_JAFLWW010000004.1"/>
</dbReference>
<evidence type="ECO:0000259" key="6">
    <source>
        <dbReference type="PROSITE" id="PS50893"/>
    </source>
</evidence>
<reference evidence="7" key="2">
    <citation type="submission" date="2021-03" db="EMBL/GenBank/DDBJ databases">
        <authorList>
            <person name="Artuso I."/>
            <person name="Turrini P."/>
            <person name="Pirolo M."/>
            <person name="Lugli G.A."/>
            <person name="Ventura M."/>
            <person name="Visca P."/>
        </authorList>
    </citation>
    <scope>NUCLEOTIDE SEQUENCE</scope>
    <source>
        <strain evidence="7">LMG 26462</strain>
    </source>
</reference>
<dbReference type="GO" id="GO:0140359">
    <property type="term" value="F:ABC-type transporter activity"/>
    <property type="evidence" value="ECO:0007669"/>
    <property type="project" value="UniProtKB-ARBA"/>
</dbReference>
<gene>
    <name evidence="7" type="ORF">J1C56_14390</name>
</gene>
<evidence type="ECO:0000256" key="2">
    <source>
        <dbReference type="ARBA" id="ARBA00005417"/>
    </source>
</evidence>
<dbReference type="SUPFAM" id="SSF50331">
    <property type="entry name" value="MOP-like"/>
    <property type="match status" value="1"/>
</dbReference>
<evidence type="ECO:0000256" key="1">
    <source>
        <dbReference type="ARBA" id="ARBA00004417"/>
    </source>
</evidence>
<keyword evidence="5 7" id="KW-0067">ATP-binding</keyword>
<dbReference type="GO" id="GO:0016887">
    <property type="term" value="F:ATP hydrolysis activity"/>
    <property type="evidence" value="ECO:0007669"/>
    <property type="project" value="InterPro"/>
</dbReference>
<evidence type="ECO:0000313" key="7">
    <source>
        <dbReference type="EMBL" id="MBT1156784.1"/>
    </source>
</evidence>
<dbReference type="Gene3D" id="2.40.50.100">
    <property type="match status" value="1"/>
</dbReference>
<dbReference type="SMART" id="SM00382">
    <property type="entry name" value="AAA"/>
    <property type="match status" value="1"/>
</dbReference>
<dbReference type="PROSITE" id="PS00211">
    <property type="entry name" value="ABC_TRANSPORTER_1"/>
    <property type="match status" value="1"/>
</dbReference>
<dbReference type="Pfam" id="PF08402">
    <property type="entry name" value="TOBE_2"/>
    <property type="match status" value="1"/>
</dbReference>
<dbReference type="PANTHER" id="PTHR42781:SF4">
    <property type="entry name" value="SPERMIDINE_PUTRESCINE IMPORT ATP-BINDING PROTEIN POTA"/>
    <property type="match status" value="1"/>
</dbReference>